<feature type="non-terminal residue" evidence="1">
    <location>
        <position position="1"/>
    </location>
</feature>
<name>X0W595_9ZZZZ</name>
<comment type="caution">
    <text evidence="1">The sequence shown here is derived from an EMBL/GenBank/DDBJ whole genome shotgun (WGS) entry which is preliminary data.</text>
</comment>
<dbReference type="AlphaFoldDB" id="X0W595"/>
<sequence>TSLWNNCILCKTAMSPIGITRHTKYLPMGAEIFLSVATELTFATKNS</sequence>
<dbReference type="EMBL" id="BARS01037391">
    <property type="protein sequence ID" value="GAG25730.1"/>
    <property type="molecule type" value="Genomic_DNA"/>
</dbReference>
<organism evidence="1">
    <name type="scientific">marine sediment metagenome</name>
    <dbReference type="NCBI Taxonomy" id="412755"/>
    <lineage>
        <taxon>unclassified sequences</taxon>
        <taxon>metagenomes</taxon>
        <taxon>ecological metagenomes</taxon>
    </lineage>
</organism>
<proteinExistence type="predicted"/>
<accession>X0W595</accession>
<evidence type="ECO:0000313" key="1">
    <source>
        <dbReference type="EMBL" id="GAG25730.1"/>
    </source>
</evidence>
<protein>
    <submittedName>
        <fullName evidence="1">Uncharacterized protein</fullName>
    </submittedName>
</protein>
<gene>
    <name evidence="1" type="ORF">S01H1_57343</name>
</gene>
<reference evidence="1" key="1">
    <citation type="journal article" date="2014" name="Front. Microbiol.">
        <title>High frequency of phylogenetically diverse reductive dehalogenase-homologous genes in deep subseafloor sedimentary metagenomes.</title>
        <authorList>
            <person name="Kawai M."/>
            <person name="Futagami T."/>
            <person name="Toyoda A."/>
            <person name="Takaki Y."/>
            <person name="Nishi S."/>
            <person name="Hori S."/>
            <person name="Arai W."/>
            <person name="Tsubouchi T."/>
            <person name="Morono Y."/>
            <person name="Uchiyama I."/>
            <person name="Ito T."/>
            <person name="Fujiyama A."/>
            <person name="Inagaki F."/>
            <person name="Takami H."/>
        </authorList>
    </citation>
    <scope>NUCLEOTIDE SEQUENCE</scope>
    <source>
        <strain evidence="1">Expedition CK06-06</strain>
    </source>
</reference>